<evidence type="ECO:0000256" key="2">
    <source>
        <dbReference type="SAM" id="MobiDB-lite"/>
    </source>
</evidence>
<dbReference type="Proteomes" id="UP001431209">
    <property type="component" value="Unassembled WGS sequence"/>
</dbReference>
<dbReference type="GO" id="GO:0005770">
    <property type="term" value="C:late endosome"/>
    <property type="evidence" value="ECO:0007669"/>
    <property type="project" value="TreeGrafter"/>
</dbReference>
<feature type="region of interest" description="Disordered" evidence="2">
    <location>
        <begin position="15"/>
        <end position="56"/>
    </location>
</feature>
<keyword evidence="5" id="KW-1185">Reference proteome</keyword>
<dbReference type="SMART" id="SM00184">
    <property type="entry name" value="RING"/>
    <property type="match status" value="1"/>
</dbReference>
<dbReference type="GO" id="GO:0030897">
    <property type="term" value="C:HOPS complex"/>
    <property type="evidence" value="ECO:0007669"/>
    <property type="project" value="TreeGrafter"/>
</dbReference>
<dbReference type="GO" id="GO:0034058">
    <property type="term" value="P:endosomal vesicle fusion"/>
    <property type="evidence" value="ECO:0007669"/>
    <property type="project" value="TreeGrafter"/>
</dbReference>
<dbReference type="GO" id="GO:0006623">
    <property type="term" value="P:protein targeting to vacuole"/>
    <property type="evidence" value="ECO:0007669"/>
    <property type="project" value="InterPro"/>
</dbReference>
<comment type="caution">
    <text evidence="4">The sequence shown here is derived from an EMBL/GenBank/DDBJ whole genome shotgun (WGS) entry which is preliminary data.</text>
</comment>
<organism evidence="4 5">
    <name type="scientific">Acrasis kona</name>
    <dbReference type="NCBI Taxonomy" id="1008807"/>
    <lineage>
        <taxon>Eukaryota</taxon>
        <taxon>Discoba</taxon>
        <taxon>Heterolobosea</taxon>
        <taxon>Tetramitia</taxon>
        <taxon>Eutetramitia</taxon>
        <taxon>Acrasidae</taxon>
        <taxon>Acrasis</taxon>
    </lineage>
</organism>
<evidence type="ECO:0000259" key="3">
    <source>
        <dbReference type="PROSITE" id="PS50089"/>
    </source>
</evidence>
<dbReference type="InterPro" id="IPR045111">
    <property type="entry name" value="Vps41/Vps8"/>
</dbReference>
<dbReference type="PANTHER" id="PTHR12616">
    <property type="entry name" value="VACUOLAR PROTEIN SORTING VPS41"/>
    <property type="match status" value="1"/>
</dbReference>
<reference evidence="4 5" key="1">
    <citation type="submission" date="2024-03" db="EMBL/GenBank/DDBJ databases">
        <title>The Acrasis kona genome and developmental transcriptomes reveal deep origins of eukaryotic multicellular pathways.</title>
        <authorList>
            <person name="Sheikh S."/>
            <person name="Fu C.-J."/>
            <person name="Brown M.W."/>
            <person name="Baldauf S.L."/>
        </authorList>
    </citation>
    <scope>NUCLEOTIDE SEQUENCE [LARGE SCALE GENOMIC DNA]</scope>
    <source>
        <strain evidence="4 5">ATCC MYA-3509</strain>
    </source>
</reference>
<evidence type="ECO:0000313" key="4">
    <source>
        <dbReference type="EMBL" id="KAL0480574.1"/>
    </source>
</evidence>
<dbReference type="PROSITE" id="PS50089">
    <property type="entry name" value="ZF_RING_2"/>
    <property type="match status" value="1"/>
</dbReference>
<keyword evidence="1" id="KW-0479">Metal-binding</keyword>
<protein>
    <submittedName>
        <fullName evidence="4">Vacuolar protein sorting protein VPS8</fullName>
    </submittedName>
</protein>
<keyword evidence="1" id="KW-0863">Zinc-finger</keyword>
<dbReference type="PANTHER" id="PTHR12616:SF8">
    <property type="entry name" value="VACUOLAR PROTEIN SORTING-ASSOCIATED PROTEIN 8 HOMOLOG"/>
    <property type="match status" value="1"/>
</dbReference>
<dbReference type="EMBL" id="JAOPGA020000668">
    <property type="protein sequence ID" value="KAL0480574.1"/>
    <property type="molecule type" value="Genomic_DNA"/>
</dbReference>
<gene>
    <name evidence="4" type="ORF">AKO1_006833</name>
</gene>
<accession>A0AAW2YU23</accession>
<keyword evidence="1" id="KW-0862">Zinc</keyword>
<evidence type="ECO:0000313" key="5">
    <source>
        <dbReference type="Proteomes" id="UP001431209"/>
    </source>
</evidence>
<dbReference type="GO" id="GO:0008270">
    <property type="term" value="F:zinc ion binding"/>
    <property type="evidence" value="ECO:0007669"/>
    <property type="project" value="UniProtKB-KW"/>
</dbReference>
<feature type="compositionally biased region" description="Basic and acidic residues" evidence="2">
    <location>
        <begin position="28"/>
        <end position="38"/>
    </location>
</feature>
<feature type="domain" description="RING-type" evidence="3">
    <location>
        <begin position="1483"/>
        <end position="1526"/>
    </location>
</feature>
<evidence type="ECO:0000256" key="1">
    <source>
        <dbReference type="PROSITE-ProRule" id="PRU00175"/>
    </source>
</evidence>
<name>A0AAW2YU23_9EUKA</name>
<proteinExistence type="predicted"/>
<sequence>MSGVHGVEIMSLDSLLNDFSDDEDDEDDKKKFKFDSRQETQNVQTENPVAPTKNELSVKDLEGLLNSIDDLDDVTPNDQPEQPKLVTREVILPSIHEYEFDEDEKKVIDIIIRDQERFKKQNKTKEVVKKHNIGQTLSELQQAKSITETLELSEIESQLTSEQVSKRIGSVKSICPSTTVTALTTDRGLVILYDTNKQKRLGILGSVKKQNKNDYITILHCVWGPRLTISGRSCTTLICCYSNLQIVGWDVQTFKPIFQADASVFGIKNVDKLEHFYSSSQCSLLVSDFKNQILTRLDLLQSTWKSTTFSFTSSHTSEHIHDVKILPRSEIPTAYDSYLIFAIATDLQVSVYYTPIHSQIQLYTLIQSFDKPVFTKSNHSQKSNIEWKRVMTLDGDYPIGTKPKTDLPLLAFNVDNNLQVYELHHSSSSNTSTFHFKNTLQSTQSFKFSTDCIGLHFLNNQLLYVILIDSIQLINISNLKIIDVIPMTHSFSITFMIHNQSFQKQSNHISLTRSSPLLFLFHRHLHSFVIQMIQIIPWNQRITKLQKLGFYSHALELVLQMYNGDDHDSNDHLFGLPRNSDSIRKLTLKTIVSDFLIQYAKHSISDSIAIGIENEHQDDIYESTMLTCINHLIQLKNSNQDDDDDFIFDILWELYEWYKELNKSQIILNLIRSKLNQFGKLKSKKIINLLTRIIHQLEQEYVRNDDSKLDQIQNVIMSIDLNEINHENHELIRLIKSLYLKYDHKLYKAYLYTFTNPISFPLTNHDSQFMNLKSWSDPSKIETTIDYLKNCLEGRLLNDAFDLKCKAIEFLLNDLNVICNSHFEQLIQLLSISFYDDGPSSPLRNGDGDDRVGQKWNRMEICDLILKRANQIDYYCFYSFLLLFMSNRILPFQSKLFHQLLKFFLSSRHGDHHHHEHDRIEIQNQIEFLFENEISDFEFENWMQTSCTSSFSSPSSPVGNDSKNQFIQSIVQIGFFKLAIYFYQRIGEFDKALLCHLQHNIQSTSSDNQSIFNFLKNQSHVPFHDLNHSQIKQAIITHFHQLLQKSAESTVEFIWTHYPDLHLQIIQKLSTFKNQKDLFIYLRCLFKRMESSNQIQNDDSKNQSSLNQEEYVTLRIKYILLMCEYDADQLPNYLIQQFDSSSTSTSSSTSSSSNHHLQWNDEILQKCKKYNIVDAVNLLYEKRGELIKAIDFSFIDLKWNDLNQYLIQSSIQLDPNDEIFESSTDDIPNLPNSNQSVERDEFIHLQLYNKLSNVIQMCMRNTLRKTYNEKTIKSLWYNLWDRFSVPLLKIRSSSSSNVEVVKDSIEKYKNQESSLQAQISFFGEQLKKATIKNDQESIIKYTDRQFNSKKKLSKIQIKLNESLRQESISKSSSKKVSNHTHLSNLWLQNIYKKCLDMILNGMMNSLDDVSQILDKLINQDSCPTNHNDEHLYIILQMLKKQNDIRSNWIQSNVFLNDDVSELTRSWIRSKTSPCVKSSVRMNCLICEKELAFKWSNDSYLKLFSCGHFFHSNCLDFKNASFCMLCTPHSLKSLNQSHHHHHQSLIKSNQTGDGMESVKFVNSNLDKQSLMSLYTSQLDTIQDHMSLLNVKKNHFHLVHSNQSHQISIMYQSLRSLIAPKPYHHIRIKVNKDQPRIKKNSKTCPSATIQSIKKKELTFFDFLKEDGAGDDDDVIVDDFGSNAISHGLIKNAMNQNYFGDHHDVKVENVTRNRIEEDEEDEERAVGLEPVNVTGIRNKSGVVYLSDLFTFEQDVDDDDDD</sequence>
<dbReference type="InterPro" id="IPR001841">
    <property type="entry name" value="Znf_RING"/>
</dbReference>